<keyword evidence="2" id="KW-1185">Reference proteome</keyword>
<evidence type="ECO:0000313" key="1">
    <source>
        <dbReference type="EMBL" id="SET03769.1"/>
    </source>
</evidence>
<dbReference type="AlphaFoldDB" id="A0A1I0BB47"/>
<sequence length="268" mass="31842">MPKPNQIPEIMKNDFFITDEDQEHAIYSKPLTELFIKENMDVLVALYSPHFKALHPTATAAGLARWFASIPLAFQYALSVMNQSIDLSPQNITVQIYSFNGVYWFSFKLNQYTTRLYRDEIPREDWLYQQLVTFYSDTMRPLLETMAESVQMNIGQLWGQFPRKFDIFVEKWKQAIAFGWSEQIDRDYQFLAENMEPEVFGRKRNPFHIKQRLIRSLDDETIQIPVECTCCLNYLREGGQLCFTCPRLKEQDRETMRKKRKEELEVNE</sequence>
<organism evidence="1 2">
    <name type="scientific">Salinibacillus kushneri</name>
    <dbReference type="NCBI Taxonomy" id="237682"/>
    <lineage>
        <taxon>Bacteria</taxon>
        <taxon>Bacillati</taxon>
        <taxon>Bacillota</taxon>
        <taxon>Bacilli</taxon>
        <taxon>Bacillales</taxon>
        <taxon>Bacillaceae</taxon>
        <taxon>Salinibacillus</taxon>
    </lineage>
</organism>
<name>A0A1I0BB47_9BACI</name>
<evidence type="ECO:0000313" key="2">
    <source>
        <dbReference type="Proteomes" id="UP000199095"/>
    </source>
</evidence>
<accession>A0A1I0BB47</accession>
<reference evidence="2" key="1">
    <citation type="submission" date="2016-10" db="EMBL/GenBank/DDBJ databases">
        <authorList>
            <person name="Varghese N."/>
            <person name="Submissions S."/>
        </authorList>
    </citation>
    <scope>NUCLEOTIDE SEQUENCE [LARGE SCALE GENOMIC DNA]</scope>
    <source>
        <strain evidence="2">CGMCC 1.3566</strain>
    </source>
</reference>
<dbReference type="RefSeq" id="WP_093132322.1">
    <property type="nucleotide sequence ID" value="NZ_FOHJ01000002.1"/>
</dbReference>
<protein>
    <submittedName>
        <fullName evidence="1">Ferric iron reductase protein FhuF, involved in iron transport</fullName>
    </submittedName>
</protein>
<dbReference type="STRING" id="237682.SAMN05421676_102397"/>
<proteinExistence type="predicted"/>
<dbReference type="Proteomes" id="UP000199095">
    <property type="component" value="Unassembled WGS sequence"/>
</dbReference>
<gene>
    <name evidence="1" type="ORF">SAMN05421676_102397</name>
</gene>
<dbReference type="EMBL" id="FOHJ01000002">
    <property type="protein sequence ID" value="SET03769.1"/>
    <property type="molecule type" value="Genomic_DNA"/>
</dbReference>
<dbReference type="OrthoDB" id="2819999at2"/>